<dbReference type="EMBL" id="BAAADD010000006">
    <property type="protein sequence ID" value="GAA0574910.1"/>
    <property type="molecule type" value="Genomic_DNA"/>
</dbReference>
<evidence type="ECO:0000256" key="1">
    <source>
        <dbReference type="SAM" id="SignalP"/>
    </source>
</evidence>
<accession>A0ABN1EUL8</accession>
<evidence type="ECO:0000313" key="2">
    <source>
        <dbReference type="EMBL" id="GAA0574910.1"/>
    </source>
</evidence>
<dbReference type="RefSeq" id="WP_166935685.1">
    <property type="nucleotide sequence ID" value="NZ_BAAADD010000006.1"/>
</dbReference>
<comment type="caution">
    <text evidence="2">The sequence shown here is derived from an EMBL/GenBank/DDBJ whole genome shotgun (WGS) entry which is preliminary data.</text>
</comment>
<feature type="chain" id="PRO_5046450944" description="Tetratricopeptide repeat protein" evidence="1">
    <location>
        <begin position="19"/>
        <end position="497"/>
    </location>
</feature>
<dbReference type="Proteomes" id="UP001499951">
    <property type="component" value="Unassembled WGS sequence"/>
</dbReference>
<dbReference type="Gene3D" id="1.25.40.10">
    <property type="entry name" value="Tetratricopeptide repeat domain"/>
    <property type="match status" value="1"/>
</dbReference>
<keyword evidence="1" id="KW-0732">Signal</keyword>
<evidence type="ECO:0008006" key="4">
    <source>
        <dbReference type="Google" id="ProtNLM"/>
    </source>
</evidence>
<protein>
    <recommendedName>
        <fullName evidence="4">Tetratricopeptide repeat protein</fullName>
    </recommendedName>
</protein>
<dbReference type="SUPFAM" id="SSF48452">
    <property type="entry name" value="TPR-like"/>
    <property type="match status" value="2"/>
</dbReference>
<feature type="signal peptide" evidence="1">
    <location>
        <begin position="1"/>
        <end position="18"/>
    </location>
</feature>
<evidence type="ECO:0000313" key="3">
    <source>
        <dbReference type="Proteomes" id="UP001499951"/>
    </source>
</evidence>
<organism evidence="2 3">
    <name type="scientific">Rhizomicrobium electricum</name>
    <dbReference type="NCBI Taxonomy" id="480070"/>
    <lineage>
        <taxon>Bacteria</taxon>
        <taxon>Pseudomonadati</taxon>
        <taxon>Pseudomonadota</taxon>
        <taxon>Alphaproteobacteria</taxon>
        <taxon>Micropepsales</taxon>
        <taxon>Micropepsaceae</taxon>
        <taxon>Rhizomicrobium</taxon>
    </lineage>
</organism>
<name>A0ABN1EUL8_9PROT</name>
<dbReference type="InterPro" id="IPR011990">
    <property type="entry name" value="TPR-like_helical_dom_sf"/>
</dbReference>
<sequence length="497" mass="54209">MWRAGLAFLVLASGAAFGSASGNLDEELGLLQSGINRAQANDCAGAVPPLKQAVDAPAFSQLNDRQQYIGVRILAVCAFSTRDNPTALKMSRIATASNFADKTDWYFRTLASWVSEDKDDASRSLERLVTWPDQISFLQVSTLYSILNGSQGTPEGDARNARIVKALYDAKWRPTDEPEDSADGLWQRHARYLLKAGKVAEARKVVASITWAGFVVDARSEKLFDPLVAADPARYDIRKAHEAAVVRLKARVAATPDKIKPVVELTYTFYQLDRPEEGLALIDEKLAAIKAGKKFADQDEELNWLYDRRAMLLTELGRTDEAIAAFKAGSQFGEGGANVSQTINLADTYYSLGRPAEAIKVLANFDPKNASPFGAMAAQEARVCAYAQLGDKPALAKSLEFVQAHAGDAPGIAMQALLCAGEENEAAALTLKFLGDEKHRNDMLERLHTSVEPAKGVDMPFAKLLRERRLALAKRPEIVAAAETFGHILDLPLVTAW</sequence>
<reference evidence="2 3" key="1">
    <citation type="journal article" date="2019" name="Int. J. Syst. Evol. Microbiol.">
        <title>The Global Catalogue of Microorganisms (GCM) 10K type strain sequencing project: providing services to taxonomists for standard genome sequencing and annotation.</title>
        <authorList>
            <consortium name="The Broad Institute Genomics Platform"/>
            <consortium name="The Broad Institute Genome Sequencing Center for Infectious Disease"/>
            <person name="Wu L."/>
            <person name="Ma J."/>
        </authorList>
    </citation>
    <scope>NUCLEOTIDE SEQUENCE [LARGE SCALE GENOMIC DNA]</scope>
    <source>
        <strain evidence="2 3">JCM 15089</strain>
    </source>
</reference>
<keyword evidence="3" id="KW-1185">Reference proteome</keyword>
<proteinExistence type="predicted"/>
<gene>
    <name evidence="2" type="ORF">GCM10008942_24600</name>
</gene>